<dbReference type="KEGG" id="sry:M621_00330"/>
<feature type="compositionally biased region" description="Basic and acidic residues" evidence="1">
    <location>
        <begin position="60"/>
        <end position="72"/>
    </location>
</feature>
<reference evidence="2 3" key="1">
    <citation type="journal article" date="2013" name="Genome Announc.">
        <title>Genome Sequence of Serratia plymuthica Strain S13, an Endophyte with Germination- and Plant-Growth-Promoting Activity from the Flower of Styrian Oil Pumpkin.</title>
        <authorList>
            <person name="Muller H."/>
            <person name="Furnkranz M."/>
            <person name="Grube M."/>
            <person name="Berg G."/>
        </authorList>
    </citation>
    <scope>NUCLEOTIDE SEQUENCE [LARGE SCALE GENOMIC DNA]</scope>
    <source>
        <strain evidence="2">S13</strain>
    </source>
</reference>
<gene>
    <name evidence="2" type="ORF">M621_00330</name>
</gene>
<sequence length="116" mass="12960">MQWTLTNRRKHIRFKSTHDFLPVSQSPPVGFIRVSFTAARFNCGSCQDKLWRKITGVEPAQDRWRPQPDLKSGRPTGDEDLPSGVGSKRLIIAQFILSAKREIALAPGSDTGGRRG</sequence>
<proteinExistence type="predicted"/>
<evidence type="ECO:0000256" key="1">
    <source>
        <dbReference type="SAM" id="MobiDB-lite"/>
    </source>
</evidence>
<accession>S4YR15</accession>
<evidence type="ECO:0000313" key="3">
    <source>
        <dbReference type="Proteomes" id="UP000014900"/>
    </source>
</evidence>
<feature type="region of interest" description="Disordered" evidence="1">
    <location>
        <begin position="57"/>
        <end position="85"/>
    </location>
</feature>
<name>S4YR15_SERPL</name>
<dbReference type="Proteomes" id="UP000014900">
    <property type="component" value="Chromosome"/>
</dbReference>
<dbReference type="HOGENOM" id="CLU_2095192_0_0_6"/>
<dbReference type="EMBL" id="CP006566">
    <property type="protein sequence ID" value="AGP46700.1"/>
    <property type="molecule type" value="Genomic_DNA"/>
</dbReference>
<protein>
    <submittedName>
        <fullName evidence="2">Uncharacterized protein</fullName>
    </submittedName>
</protein>
<dbReference type="AlphaFoldDB" id="S4YR15"/>
<evidence type="ECO:0000313" key="2">
    <source>
        <dbReference type="EMBL" id="AGP46700.1"/>
    </source>
</evidence>
<organism evidence="2 3">
    <name type="scientific">Serratia plymuthica S13</name>
    <dbReference type="NCBI Taxonomy" id="1348660"/>
    <lineage>
        <taxon>Bacteria</taxon>
        <taxon>Pseudomonadati</taxon>
        <taxon>Pseudomonadota</taxon>
        <taxon>Gammaproteobacteria</taxon>
        <taxon>Enterobacterales</taxon>
        <taxon>Yersiniaceae</taxon>
        <taxon>Serratia</taxon>
    </lineage>
</organism>